<dbReference type="InterPro" id="IPR057326">
    <property type="entry name" value="KR_dom"/>
</dbReference>
<dbReference type="InterPro" id="IPR036736">
    <property type="entry name" value="ACP-like_sf"/>
</dbReference>
<dbReference type="InterPro" id="IPR014031">
    <property type="entry name" value="Ketoacyl_synth_C"/>
</dbReference>
<dbReference type="GO" id="GO:0005886">
    <property type="term" value="C:plasma membrane"/>
    <property type="evidence" value="ECO:0007669"/>
    <property type="project" value="TreeGrafter"/>
</dbReference>
<dbReference type="SUPFAM" id="SSF51735">
    <property type="entry name" value="NAD(P)-binding Rossmann-fold domains"/>
    <property type="match status" value="2"/>
</dbReference>
<dbReference type="PANTHER" id="PTHR43775">
    <property type="entry name" value="FATTY ACID SYNTHASE"/>
    <property type="match status" value="1"/>
</dbReference>
<evidence type="ECO:0000256" key="1">
    <source>
        <dbReference type="ARBA" id="ARBA00022450"/>
    </source>
</evidence>
<dbReference type="PROSITE" id="PS52004">
    <property type="entry name" value="KS3_2"/>
    <property type="match status" value="1"/>
</dbReference>
<evidence type="ECO:0000313" key="7">
    <source>
        <dbReference type="Proteomes" id="UP000246635"/>
    </source>
</evidence>
<dbReference type="InterPro" id="IPR016039">
    <property type="entry name" value="Thiolase-like"/>
</dbReference>
<dbReference type="InterPro" id="IPR009081">
    <property type="entry name" value="PP-bd_ACP"/>
</dbReference>
<dbReference type="OrthoDB" id="9778690at2"/>
<organism evidence="6 7">
    <name type="scientific">Paenibacillus cellulosilyticus</name>
    <dbReference type="NCBI Taxonomy" id="375489"/>
    <lineage>
        <taxon>Bacteria</taxon>
        <taxon>Bacillati</taxon>
        <taxon>Bacillota</taxon>
        <taxon>Bacilli</taxon>
        <taxon>Bacillales</taxon>
        <taxon>Paenibacillaceae</taxon>
        <taxon>Paenibacillus</taxon>
    </lineage>
</organism>
<dbReference type="InterPro" id="IPR050091">
    <property type="entry name" value="PKS_NRPS_Biosynth_Enz"/>
</dbReference>
<evidence type="ECO:0000256" key="3">
    <source>
        <dbReference type="ARBA" id="ARBA00022679"/>
    </source>
</evidence>
<keyword evidence="3" id="KW-0808">Transferase</keyword>
<evidence type="ECO:0000313" key="6">
    <source>
        <dbReference type="EMBL" id="PWW04850.1"/>
    </source>
</evidence>
<dbReference type="Pfam" id="PF02801">
    <property type="entry name" value="Ketoacyl-synt_C"/>
    <property type="match status" value="1"/>
</dbReference>
<dbReference type="SUPFAM" id="SSF53901">
    <property type="entry name" value="Thiolase-like"/>
    <property type="match status" value="1"/>
</dbReference>
<name>A0A2V2YUQ8_9BACL</name>
<dbReference type="Gene3D" id="3.40.47.10">
    <property type="match status" value="1"/>
</dbReference>
<gene>
    <name evidence="6" type="ORF">DFQ01_106134</name>
</gene>
<feature type="domain" description="Carrier" evidence="4">
    <location>
        <begin position="1187"/>
        <end position="1262"/>
    </location>
</feature>
<dbReference type="Gene3D" id="1.10.1200.10">
    <property type="entry name" value="ACP-like"/>
    <property type="match status" value="1"/>
</dbReference>
<dbReference type="InterPro" id="IPR020841">
    <property type="entry name" value="PKS_Beta-ketoAc_synthase_dom"/>
</dbReference>
<dbReference type="SMART" id="SM00825">
    <property type="entry name" value="PKS_KS"/>
    <property type="match status" value="1"/>
</dbReference>
<dbReference type="Pfam" id="PF08659">
    <property type="entry name" value="KR"/>
    <property type="match status" value="1"/>
</dbReference>
<evidence type="ECO:0000256" key="2">
    <source>
        <dbReference type="ARBA" id="ARBA00022553"/>
    </source>
</evidence>
<evidence type="ECO:0000259" key="4">
    <source>
        <dbReference type="PROSITE" id="PS50075"/>
    </source>
</evidence>
<feature type="domain" description="Ketosynthase family 3 (KS3)" evidence="5">
    <location>
        <begin position="22"/>
        <end position="447"/>
    </location>
</feature>
<dbReference type="Pfam" id="PF22621">
    <property type="entry name" value="CurL-like_PKS_C"/>
    <property type="match status" value="1"/>
</dbReference>
<evidence type="ECO:0000259" key="5">
    <source>
        <dbReference type="PROSITE" id="PS52004"/>
    </source>
</evidence>
<dbReference type="SUPFAM" id="SSF47336">
    <property type="entry name" value="ACP-like"/>
    <property type="match status" value="1"/>
</dbReference>
<dbReference type="GO" id="GO:0004312">
    <property type="term" value="F:fatty acid synthase activity"/>
    <property type="evidence" value="ECO:0007669"/>
    <property type="project" value="TreeGrafter"/>
</dbReference>
<dbReference type="CDD" id="cd00833">
    <property type="entry name" value="PKS"/>
    <property type="match status" value="1"/>
</dbReference>
<dbReference type="InterPro" id="IPR014030">
    <property type="entry name" value="Ketoacyl_synth_N"/>
</dbReference>
<dbReference type="EMBL" id="QGTQ01000006">
    <property type="protein sequence ID" value="PWW04850.1"/>
    <property type="molecule type" value="Genomic_DNA"/>
</dbReference>
<keyword evidence="1" id="KW-0596">Phosphopantetheine</keyword>
<dbReference type="InterPro" id="IPR036291">
    <property type="entry name" value="NAD(P)-bd_dom_sf"/>
</dbReference>
<dbReference type="GO" id="GO:0071770">
    <property type="term" value="P:DIM/DIP cell wall layer assembly"/>
    <property type="evidence" value="ECO:0007669"/>
    <property type="project" value="TreeGrafter"/>
</dbReference>
<dbReference type="InterPro" id="IPR013968">
    <property type="entry name" value="PKS_KR"/>
</dbReference>
<dbReference type="Gene3D" id="3.40.50.720">
    <property type="entry name" value="NAD(P)-binding Rossmann-like Domain"/>
    <property type="match status" value="1"/>
</dbReference>
<protein>
    <submittedName>
        <fullName evidence="6">Phosphopantetheine binding protein</fullName>
    </submittedName>
</protein>
<dbReference type="RefSeq" id="WP_110043956.1">
    <property type="nucleotide sequence ID" value="NZ_CP054612.1"/>
</dbReference>
<dbReference type="Gene3D" id="1.10.1240.100">
    <property type="match status" value="1"/>
</dbReference>
<sequence>MAQRLLDIMKLSSENASRAETGKEIAVIGIGLDFPLASDANAYWTQASEGECATRELPYSRKIEADRYTRFKGMKRSDWSFIRQGYLNRIDRFDHRFFGMSPREAELTDPHQRLFMQTAWHTFEDAGYTFDKLKGSRTGVFIGYDHEAYNYTGRVLEVDPSSYKEAHVGNLVSMIPGRVSYYFDLKGPCMLVNTSCSSSLVAIHTAVRAIRSGECDAALAGGIRLDVLPIDLIGKVGIESAHGKTRTFDDKADGTVTGEGVCAVMLKPLRQALKDNDPIYAVVKGSATNQDGHSIGLTAPNALAQEEVLVSAWRDAEISPDTIGYLEAHGTGTKLGDPIEIDAVNKAFARFTERKQFCAISSAKPNIGHLIGAAGLAGFVRAVMAMNRKTLPPTLHFARPNRNISFIQSAVYVNDTAKPWLSDDQPRRCGVSSFGFSGTNCHIVLEEAPVCDMTGVAEGGGAMTTPLYALAISAHSVWSLRQKADRLAEWLSQSTERMEDICYTANVERSAFPYRLLVVGANAEELAARLSAVEDADYNQITLGAGLIVGTMLEGEGVLKDLAAAFVKGEHTDWSIVYPVHKHRQVRLPLYPFEPVRCWMDCPDSQPIPLWEMGWEVSVEEDGVMTGVSEHGSSIASTQASSQNSMHTANIVDGKLSRRTLILHSGDVRAVEIVNALQEAKHVGRSLIDDLSGEAGSQNHEIIELLHDNDSDYERLFEIHDPSRLERIVFIYTAASSGENCTLDEAQLRKGLDEGFFRLIELCKALTNKISRQPELVIVTTDAYSVMGTEVGLSPDSRLLHSLCETLPLESPNLRIRSIDIDSATSAERVAAEICCCSSKHDQSTAENSAGTNSLPNPAISRNSVKVSALRGGNKYARVCRIASVKNGPLFSGEPNDILRENELPLRAGGVYVISGGGGGIGQEIAKFIADVKPLHVAIITRTTPPDEHTLADIRSCGSTVSVHYADVACRDSLRDALASIRGDYGAIRGIVHCAGSLAAQGTLLRKERSVIMNQLEGKAIGALLLDELTNEDPLDFFLCSSSISAFVGIPGELDYSLGNSLLDALCEERSTRRSGTKCVNWPSWFETGMAVAYGADLNGGVLQSVSNGEAMEALVKVLRSELTQAIIGQPKRTAEQFSELVAGRLSMLDYYADHDQDAEAFKQPKAAAQKSAEASKSAIQLIGKGGSATETELLVGTAWSEVLGYAAFRMDDNFFDIGGNSIMILKIHAYIDKERPGIVQLPDLFAFPTIAKLAEYIDMQTQGHHQVGYAAATTEENASGEPKSADEEYEDIELLIEQLAKGELSVSGLMSTLNGSGAGEGNE</sequence>
<dbReference type="Pfam" id="PF00550">
    <property type="entry name" value="PP-binding"/>
    <property type="match status" value="1"/>
</dbReference>
<dbReference type="GO" id="GO:0005737">
    <property type="term" value="C:cytoplasm"/>
    <property type="evidence" value="ECO:0007669"/>
    <property type="project" value="TreeGrafter"/>
</dbReference>
<dbReference type="Proteomes" id="UP000246635">
    <property type="component" value="Unassembled WGS sequence"/>
</dbReference>
<keyword evidence="2" id="KW-0597">Phosphoprotein</keyword>
<dbReference type="PANTHER" id="PTHR43775:SF37">
    <property type="entry name" value="SI:DKEY-61P9.11"/>
    <property type="match status" value="1"/>
</dbReference>
<comment type="caution">
    <text evidence="6">The sequence shown here is derived from an EMBL/GenBank/DDBJ whole genome shotgun (WGS) entry which is preliminary data.</text>
</comment>
<reference evidence="6 7" key="1">
    <citation type="submission" date="2018-05" db="EMBL/GenBank/DDBJ databases">
        <title>Genomic Encyclopedia of Type Strains, Phase III (KMG-III): the genomes of soil and plant-associated and newly described type strains.</title>
        <authorList>
            <person name="Whitman W."/>
        </authorList>
    </citation>
    <scope>NUCLEOTIDE SEQUENCE [LARGE SCALE GENOMIC DNA]</scope>
    <source>
        <strain evidence="6 7">CECT 5696</strain>
    </source>
</reference>
<proteinExistence type="predicted"/>
<keyword evidence="7" id="KW-1185">Reference proteome</keyword>
<accession>A0A2V2YUQ8</accession>
<dbReference type="PROSITE" id="PS50075">
    <property type="entry name" value="CARRIER"/>
    <property type="match status" value="1"/>
</dbReference>
<dbReference type="SMART" id="SM00822">
    <property type="entry name" value="PKS_KR"/>
    <property type="match status" value="1"/>
</dbReference>
<dbReference type="Pfam" id="PF00109">
    <property type="entry name" value="ketoacyl-synt"/>
    <property type="match status" value="1"/>
</dbReference>
<dbReference type="GO" id="GO:0006633">
    <property type="term" value="P:fatty acid biosynthetic process"/>
    <property type="evidence" value="ECO:0007669"/>
    <property type="project" value="TreeGrafter"/>
</dbReference>